<dbReference type="CDD" id="cd03221">
    <property type="entry name" value="ABCF_EF-3"/>
    <property type="match status" value="1"/>
</dbReference>
<evidence type="ECO:0000313" key="7">
    <source>
        <dbReference type="Proteomes" id="UP000244077"/>
    </source>
</evidence>
<comment type="caution">
    <text evidence="6">The sequence shown here is derived from an EMBL/GenBank/DDBJ whole genome shotgun (WGS) entry which is preliminary data.</text>
</comment>
<dbReference type="PROSITE" id="PS50893">
    <property type="entry name" value="ABC_TRANSPORTER_2"/>
    <property type="match status" value="1"/>
</dbReference>
<name>A0A2T5HU99_9RHOB</name>
<evidence type="ECO:0000256" key="2">
    <source>
        <dbReference type="ARBA" id="ARBA00022741"/>
    </source>
</evidence>
<dbReference type="SUPFAM" id="SSF52540">
    <property type="entry name" value="P-loop containing nucleoside triphosphate hydrolases"/>
    <property type="match status" value="2"/>
</dbReference>
<dbReference type="SMART" id="SM00382">
    <property type="entry name" value="AAA"/>
    <property type="match status" value="2"/>
</dbReference>
<dbReference type="GO" id="GO:0005524">
    <property type="term" value="F:ATP binding"/>
    <property type="evidence" value="ECO:0007669"/>
    <property type="project" value="UniProtKB-KW"/>
</dbReference>
<evidence type="ECO:0000256" key="1">
    <source>
        <dbReference type="ARBA" id="ARBA00022737"/>
    </source>
</evidence>
<keyword evidence="1" id="KW-0677">Repeat</keyword>
<accession>A0A2T5HU99</accession>
<dbReference type="Pfam" id="PF00005">
    <property type="entry name" value="ABC_tran"/>
    <property type="match status" value="2"/>
</dbReference>
<dbReference type="InterPro" id="IPR003439">
    <property type="entry name" value="ABC_transporter-like_ATP-bd"/>
</dbReference>
<sequence length="541" mass="56773">MLRTANASSELAAPRTGFDLTLGPGVTGLVGRNGSGKSSLLKFIAGSIGTIDTGDLSVTGPVTGEVSLSGPVSGPARLLDQSPDPALRLCDLFGCTEAWADLKRALAGEATLGTFDAVDWTLEDRMVAQLNRFGLSEMTPERHLGTLSGGQQLRAALAALFFDPPEILLLDEPTNALDTEAREGLAEALKAHRGLALIASHDRALLEEMDRIVSLEPDGSVAVFGGGWSVFHAARETERARLETEAEKAGRALRQHQAQSEEAAARQARRARQGRALRDGSQSKMLLDKAKEGAEGAAGGRLRASARRGESLLAAQTAVLKRIERVTPVAMAFPQISLPASKQVLDLHDAVFAVGGHRIGPITLTITGPQRLALLGPNGAGKSTLLRGIAGEIAPLSGEVHRPVTSARLDQTGGLEGPGSLLDAAQAEHPNLAPSEIRSALAQAGFRGDAALKPAKVLSGGERLRAAIALLGAGSDPAPLLLLDEPTNHLDLDALEALEVGLTGWRGALIVVSHDAHFLRKLDISETFCLKSRHMPVMKAL</sequence>
<dbReference type="PANTHER" id="PTHR19211">
    <property type="entry name" value="ATP-BINDING TRANSPORT PROTEIN-RELATED"/>
    <property type="match status" value="1"/>
</dbReference>
<keyword evidence="3" id="KW-0067">ATP-binding</keyword>
<dbReference type="PANTHER" id="PTHR19211:SF6">
    <property type="entry name" value="BLL7188 PROTEIN"/>
    <property type="match status" value="1"/>
</dbReference>
<evidence type="ECO:0000313" key="6">
    <source>
        <dbReference type="EMBL" id="PTQ75162.1"/>
    </source>
</evidence>
<feature type="region of interest" description="Disordered" evidence="4">
    <location>
        <begin position="243"/>
        <end position="292"/>
    </location>
</feature>
<organism evidence="6 7">
    <name type="scientific">Celeribacter persicus</name>
    <dbReference type="NCBI Taxonomy" id="1651082"/>
    <lineage>
        <taxon>Bacteria</taxon>
        <taxon>Pseudomonadati</taxon>
        <taxon>Pseudomonadota</taxon>
        <taxon>Alphaproteobacteria</taxon>
        <taxon>Rhodobacterales</taxon>
        <taxon>Roseobacteraceae</taxon>
        <taxon>Celeribacter</taxon>
    </lineage>
</organism>
<evidence type="ECO:0000259" key="5">
    <source>
        <dbReference type="PROSITE" id="PS50893"/>
    </source>
</evidence>
<dbReference type="InterPro" id="IPR027417">
    <property type="entry name" value="P-loop_NTPase"/>
</dbReference>
<keyword evidence="2" id="KW-0547">Nucleotide-binding</keyword>
<dbReference type="Proteomes" id="UP000244077">
    <property type="component" value="Unassembled WGS sequence"/>
</dbReference>
<keyword evidence="7" id="KW-1185">Reference proteome</keyword>
<reference evidence="6 7" key="1">
    <citation type="submission" date="2018-04" db="EMBL/GenBank/DDBJ databases">
        <title>Genomic Encyclopedia of Archaeal and Bacterial Type Strains, Phase II (KMG-II): from individual species to whole genera.</title>
        <authorList>
            <person name="Goeker M."/>
        </authorList>
    </citation>
    <scope>NUCLEOTIDE SEQUENCE [LARGE SCALE GENOMIC DNA]</scope>
    <source>
        <strain evidence="6 7">DSM 100434</strain>
    </source>
</reference>
<proteinExistence type="predicted"/>
<dbReference type="Gene3D" id="3.40.50.300">
    <property type="entry name" value="P-loop containing nucleotide triphosphate hydrolases"/>
    <property type="match status" value="2"/>
</dbReference>
<feature type="compositionally biased region" description="Low complexity" evidence="4">
    <location>
        <begin position="255"/>
        <end position="266"/>
    </location>
</feature>
<dbReference type="GO" id="GO:0016887">
    <property type="term" value="F:ATP hydrolysis activity"/>
    <property type="evidence" value="ECO:0007669"/>
    <property type="project" value="InterPro"/>
</dbReference>
<dbReference type="AlphaFoldDB" id="A0A2T5HU99"/>
<evidence type="ECO:0000256" key="4">
    <source>
        <dbReference type="SAM" id="MobiDB-lite"/>
    </source>
</evidence>
<dbReference type="InterPro" id="IPR050611">
    <property type="entry name" value="ABCF"/>
</dbReference>
<evidence type="ECO:0000256" key="3">
    <source>
        <dbReference type="ARBA" id="ARBA00022840"/>
    </source>
</evidence>
<protein>
    <submittedName>
        <fullName evidence="6">ATPase subunit of ABC transporter with duplicated ATPase domains</fullName>
    </submittedName>
</protein>
<gene>
    <name evidence="6" type="ORF">C8N42_10278</name>
</gene>
<dbReference type="EMBL" id="QAOH01000002">
    <property type="protein sequence ID" value="PTQ75162.1"/>
    <property type="molecule type" value="Genomic_DNA"/>
</dbReference>
<dbReference type="RefSeq" id="WP_170109179.1">
    <property type="nucleotide sequence ID" value="NZ_QAOH01000002.1"/>
</dbReference>
<feature type="domain" description="ABC transporter" evidence="5">
    <location>
        <begin position="2"/>
        <end position="243"/>
    </location>
</feature>
<dbReference type="InterPro" id="IPR003593">
    <property type="entry name" value="AAA+_ATPase"/>
</dbReference>